<dbReference type="InterPro" id="IPR036812">
    <property type="entry name" value="NAD(P)_OxRdtase_dom_sf"/>
</dbReference>
<name>A0A1L9QMC9_9CYAN</name>
<dbReference type="GO" id="GO:0016491">
    <property type="term" value="F:oxidoreductase activity"/>
    <property type="evidence" value="ECO:0007669"/>
    <property type="project" value="InterPro"/>
</dbReference>
<dbReference type="InterPro" id="IPR019546">
    <property type="entry name" value="TAT_signal_bac_arc"/>
</dbReference>
<sequence>MITRREFVKTAAVASATAVVVPHLSLGSSPSYDAKQLPTRTLGKTGIEVPPIVIGCGSRFMAIQDEDQALELLEYALDRGLYCWDTAANYGNHEISSEERLGKLLKQRRKEVFLATKVAQRDGESAKKTIERSLKRLQTDYIDLLQVHSIKSVEDVETLGQKGQVLEVLHQYKEEGAIAHIGFSGHTSAEAMKKAAQMYDFDTMLIAMNHQRPEQKFEEQAVPAAGSKGMGVLAMKVIRPRETIENLNPRDLLGYALSLDHIAAAVVGIDSLAILKDNIDFIQNFSPLSAPKMEEMRVKLAPFYRNEQLAWMKPGYEDGRNA</sequence>
<organism evidence="2 3">
    <name type="scientific">Roseofilum reptotaenium AO1-A</name>
    <dbReference type="NCBI Taxonomy" id="1925591"/>
    <lineage>
        <taxon>Bacteria</taxon>
        <taxon>Bacillati</taxon>
        <taxon>Cyanobacteriota</taxon>
        <taxon>Cyanophyceae</taxon>
        <taxon>Desertifilales</taxon>
        <taxon>Desertifilaceae</taxon>
        <taxon>Roseofilum</taxon>
    </lineage>
</organism>
<dbReference type="InterPro" id="IPR023210">
    <property type="entry name" value="NADP_OxRdtase_dom"/>
</dbReference>
<dbReference type="InterPro" id="IPR020471">
    <property type="entry name" value="AKR"/>
</dbReference>
<feature type="domain" description="NADP-dependent oxidoreductase" evidence="1">
    <location>
        <begin position="64"/>
        <end position="237"/>
    </location>
</feature>
<dbReference type="Gene3D" id="3.20.20.100">
    <property type="entry name" value="NADP-dependent oxidoreductase domain"/>
    <property type="match status" value="1"/>
</dbReference>
<dbReference type="InterPro" id="IPR006311">
    <property type="entry name" value="TAT_signal"/>
</dbReference>
<evidence type="ECO:0000313" key="3">
    <source>
        <dbReference type="Proteomes" id="UP000183940"/>
    </source>
</evidence>
<reference evidence="2" key="1">
    <citation type="submission" date="2016-10" db="EMBL/GenBank/DDBJ databases">
        <title>CRISPR-Cas defence system in Roseofilum reptotaenium: evidence of a bacteriophage-cyanobacterium arms race in the coral black band disease.</title>
        <authorList>
            <person name="Buerger P."/>
            <person name="Wood-Charlson E.M."/>
            <person name="Weynberg K.D."/>
            <person name="Willis B."/>
            <person name="Van Oppen M.J."/>
        </authorList>
    </citation>
    <scope>NUCLEOTIDE SEQUENCE [LARGE SCALE GENOMIC DNA]</scope>
    <source>
        <strain evidence="2">AO1-A</strain>
    </source>
</reference>
<dbReference type="Proteomes" id="UP000183940">
    <property type="component" value="Unassembled WGS sequence"/>
</dbReference>
<comment type="caution">
    <text evidence="2">The sequence shown here is derived from an EMBL/GenBank/DDBJ whole genome shotgun (WGS) entry which is preliminary data.</text>
</comment>
<dbReference type="InterPro" id="IPR053135">
    <property type="entry name" value="AKR2_Oxidoreductase"/>
</dbReference>
<dbReference type="PANTHER" id="PTHR43312:SF1">
    <property type="entry name" value="NADP-DEPENDENT OXIDOREDUCTASE DOMAIN-CONTAINING PROTEIN"/>
    <property type="match status" value="1"/>
</dbReference>
<dbReference type="PANTHER" id="PTHR43312">
    <property type="entry name" value="D-THREO-ALDOSE 1-DEHYDROGENASE"/>
    <property type="match status" value="1"/>
</dbReference>
<dbReference type="EMBL" id="MLAW01000044">
    <property type="protein sequence ID" value="OJJ21981.1"/>
    <property type="molecule type" value="Genomic_DNA"/>
</dbReference>
<dbReference type="CDD" id="cd19100">
    <property type="entry name" value="AKR_unchar"/>
    <property type="match status" value="1"/>
</dbReference>
<dbReference type="PRINTS" id="PR00069">
    <property type="entry name" value="ALDKETRDTASE"/>
</dbReference>
<dbReference type="SUPFAM" id="SSF51430">
    <property type="entry name" value="NAD(P)-linked oxidoreductase"/>
    <property type="match status" value="1"/>
</dbReference>
<protein>
    <recommendedName>
        <fullName evidence="1">NADP-dependent oxidoreductase domain-containing protein</fullName>
    </recommendedName>
</protein>
<evidence type="ECO:0000313" key="2">
    <source>
        <dbReference type="EMBL" id="OJJ21981.1"/>
    </source>
</evidence>
<dbReference type="NCBIfam" id="TIGR01409">
    <property type="entry name" value="TAT_signal_seq"/>
    <property type="match status" value="1"/>
</dbReference>
<dbReference type="AlphaFoldDB" id="A0A1L9QMC9"/>
<evidence type="ECO:0000259" key="1">
    <source>
        <dbReference type="Pfam" id="PF00248"/>
    </source>
</evidence>
<dbReference type="STRING" id="1925591.BI308_20070"/>
<dbReference type="Pfam" id="PF00248">
    <property type="entry name" value="Aldo_ket_red"/>
    <property type="match status" value="1"/>
</dbReference>
<gene>
    <name evidence="2" type="ORF">BI308_20070</name>
</gene>
<accession>A0A1L9QMC9</accession>
<keyword evidence="3" id="KW-1185">Reference proteome</keyword>
<dbReference type="PROSITE" id="PS51318">
    <property type="entry name" value="TAT"/>
    <property type="match status" value="1"/>
</dbReference>
<proteinExistence type="predicted"/>